<gene>
    <name evidence="3" type="ORF">FHS87_003727</name>
</gene>
<dbReference type="AlphaFoldDB" id="A0A840YKY4"/>
<dbReference type="SUPFAM" id="SSF51735">
    <property type="entry name" value="NAD(P)-binding Rossmann-fold domains"/>
    <property type="match status" value="1"/>
</dbReference>
<dbReference type="InterPro" id="IPR020904">
    <property type="entry name" value="Sc_DH/Rdtase_CS"/>
</dbReference>
<dbReference type="EMBL" id="JACIJD010000021">
    <property type="protein sequence ID" value="MBB5695662.1"/>
    <property type="molecule type" value="Genomic_DNA"/>
</dbReference>
<organism evidence="3 4">
    <name type="scientific">Muricoccus pecuniae</name>
    <dbReference type="NCBI Taxonomy" id="693023"/>
    <lineage>
        <taxon>Bacteria</taxon>
        <taxon>Pseudomonadati</taxon>
        <taxon>Pseudomonadota</taxon>
        <taxon>Alphaproteobacteria</taxon>
        <taxon>Acetobacterales</taxon>
        <taxon>Roseomonadaceae</taxon>
        <taxon>Muricoccus</taxon>
    </lineage>
</organism>
<sequence length="273" mass="28467">MTAAPDRPARLLLEGRRALVTGASSGIGLAVARELARAGAAVAVNYHSKAEPAEALAREIRDAGGQAVALGGDVSSEEGAVGLVEGTVSALGGIDLLVANSGIQKDAAVAEMSLKDWEAVIGVNLTGQFLCCREAIRAFRRGPGRPAGARGTIVCMSSVHEVIPWAGHVNYAASKGGIHMMMQTLAQEVAPDRIRVNAVAPGAIRTPINRDAWETEEALERLLRLIPYGRIGEPEDVARAVAWLSSDEADYVTGTTLFVDGGMSLYPGFVGNG</sequence>
<comment type="caution">
    <text evidence="3">The sequence shown here is derived from an EMBL/GenBank/DDBJ whole genome shotgun (WGS) entry which is preliminary data.</text>
</comment>
<evidence type="ECO:0000313" key="4">
    <source>
        <dbReference type="Proteomes" id="UP000580654"/>
    </source>
</evidence>
<evidence type="ECO:0000256" key="1">
    <source>
        <dbReference type="ARBA" id="ARBA00006484"/>
    </source>
</evidence>
<dbReference type="Gene3D" id="3.40.50.720">
    <property type="entry name" value="NAD(P)-binding Rossmann-like Domain"/>
    <property type="match status" value="1"/>
</dbReference>
<dbReference type="NCBIfam" id="NF005559">
    <property type="entry name" value="PRK07231.1"/>
    <property type="match status" value="1"/>
</dbReference>
<comment type="similarity">
    <text evidence="1">Belongs to the short-chain dehydrogenases/reductases (SDR) family.</text>
</comment>
<accession>A0A840YKY4</accession>
<proteinExistence type="inferred from homology"/>
<keyword evidence="2 3" id="KW-0560">Oxidoreductase</keyword>
<dbReference type="NCBIfam" id="NF009466">
    <property type="entry name" value="PRK12826.1-2"/>
    <property type="match status" value="1"/>
</dbReference>
<dbReference type="GO" id="GO:0047936">
    <property type="term" value="F:glucose 1-dehydrogenase [NAD(P)+] activity"/>
    <property type="evidence" value="ECO:0007669"/>
    <property type="project" value="UniProtKB-EC"/>
</dbReference>
<dbReference type="PRINTS" id="PR00081">
    <property type="entry name" value="GDHRDH"/>
</dbReference>
<dbReference type="Proteomes" id="UP000580654">
    <property type="component" value="Unassembled WGS sequence"/>
</dbReference>
<reference evidence="3 4" key="1">
    <citation type="submission" date="2020-08" db="EMBL/GenBank/DDBJ databases">
        <title>Genomic Encyclopedia of Type Strains, Phase IV (KMG-IV): sequencing the most valuable type-strain genomes for metagenomic binning, comparative biology and taxonomic classification.</title>
        <authorList>
            <person name="Goeker M."/>
        </authorList>
    </citation>
    <scope>NUCLEOTIDE SEQUENCE [LARGE SCALE GENOMIC DNA]</scope>
    <source>
        <strain evidence="3 4">DSM 25622</strain>
    </source>
</reference>
<protein>
    <submittedName>
        <fullName evidence="3">Glucose 1-dehydrogenase</fullName>
        <ecNumber evidence="3">1.1.1.47</ecNumber>
    </submittedName>
</protein>
<dbReference type="InterPro" id="IPR036291">
    <property type="entry name" value="NAD(P)-bd_dom_sf"/>
</dbReference>
<dbReference type="PANTHER" id="PTHR43639:SF1">
    <property type="entry name" value="SHORT-CHAIN DEHYDROGENASE_REDUCTASE FAMILY PROTEIN"/>
    <property type="match status" value="1"/>
</dbReference>
<name>A0A840YKY4_9PROT</name>
<dbReference type="FunFam" id="3.40.50.720:FF:000173">
    <property type="entry name" value="3-oxoacyl-[acyl-carrier protein] reductase"/>
    <property type="match status" value="1"/>
</dbReference>
<evidence type="ECO:0000256" key="2">
    <source>
        <dbReference type="ARBA" id="ARBA00023002"/>
    </source>
</evidence>
<dbReference type="CDD" id="cd05358">
    <property type="entry name" value="GlcDH_SDR_c"/>
    <property type="match status" value="1"/>
</dbReference>
<dbReference type="Pfam" id="PF13561">
    <property type="entry name" value="adh_short_C2"/>
    <property type="match status" value="1"/>
</dbReference>
<dbReference type="PANTHER" id="PTHR43639">
    <property type="entry name" value="OXIDOREDUCTASE, SHORT-CHAIN DEHYDROGENASE/REDUCTASE FAMILY (AFU_ORTHOLOGUE AFUA_5G02870)"/>
    <property type="match status" value="1"/>
</dbReference>
<dbReference type="EC" id="1.1.1.47" evidence="3"/>
<evidence type="ECO:0000313" key="3">
    <source>
        <dbReference type="EMBL" id="MBB5695662.1"/>
    </source>
</evidence>
<dbReference type="PROSITE" id="PS00061">
    <property type="entry name" value="ADH_SHORT"/>
    <property type="match status" value="1"/>
</dbReference>
<dbReference type="RefSeq" id="WP_184520855.1">
    <property type="nucleotide sequence ID" value="NZ_JACIJD010000021.1"/>
</dbReference>
<dbReference type="PRINTS" id="PR00080">
    <property type="entry name" value="SDRFAMILY"/>
</dbReference>
<dbReference type="InterPro" id="IPR002347">
    <property type="entry name" value="SDR_fam"/>
</dbReference>
<keyword evidence="4" id="KW-1185">Reference proteome</keyword>